<organism evidence="1 2">
    <name type="scientific">Kribbella aluminosa</name>
    <dbReference type="NCBI Taxonomy" id="416017"/>
    <lineage>
        <taxon>Bacteria</taxon>
        <taxon>Bacillati</taxon>
        <taxon>Actinomycetota</taxon>
        <taxon>Actinomycetes</taxon>
        <taxon>Propionibacteriales</taxon>
        <taxon>Kribbellaceae</taxon>
        <taxon>Kribbella</taxon>
    </lineage>
</organism>
<dbReference type="EMBL" id="JAGINT010000002">
    <property type="protein sequence ID" value="MBP2356007.1"/>
    <property type="molecule type" value="Genomic_DNA"/>
</dbReference>
<sequence>MTSTADSSLKKFAEQLGFALMNEAQATLSSELRELHRAVLTAFADSGTAPTVAWINDRASLLGLDPALALHDLDQADLVHTADGVVTVAYPFSGVPTRHRVQFEDGPAVWAMCAVDALGMPAMTGRNVGIASTDPHSDEAIEISFRDGTWSWDPRSTVVLLAGTTGCCTAADAACRYVDFFAGPANARAHLEAHPELAGEIYDQASAVERGNVVFGPLLGR</sequence>
<dbReference type="InterPro" id="IPR053717">
    <property type="entry name" value="MerB_lyase_sf"/>
</dbReference>
<name>A0ABS4UWH2_9ACTN</name>
<dbReference type="GO" id="GO:0018836">
    <property type="term" value="F:alkylmercury lyase activity"/>
    <property type="evidence" value="ECO:0007669"/>
    <property type="project" value="UniProtKB-EC"/>
</dbReference>
<accession>A0ABS4UWH2</accession>
<evidence type="ECO:0000313" key="2">
    <source>
        <dbReference type="Proteomes" id="UP000755585"/>
    </source>
</evidence>
<evidence type="ECO:0000313" key="1">
    <source>
        <dbReference type="EMBL" id="MBP2356007.1"/>
    </source>
</evidence>
<keyword evidence="1" id="KW-0456">Lyase</keyword>
<proteinExistence type="predicted"/>
<dbReference type="SUPFAM" id="SSF160387">
    <property type="entry name" value="NosL/MerB-like"/>
    <property type="match status" value="1"/>
</dbReference>
<gene>
    <name evidence="1" type="ORF">JOF29_007117</name>
</gene>
<dbReference type="InterPro" id="IPR004927">
    <property type="entry name" value="MerB"/>
</dbReference>
<comment type="caution">
    <text evidence="1">The sequence shown here is derived from an EMBL/GenBank/DDBJ whole genome shotgun (WGS) entry which is preliminary data.</text>
</comment>
<dbReference type="RefSeq" id="WP_209698594.1">
    <property type="nucleotide sequence ID" value="NZ_BAAAVU010000005.1"/>
</dbReference>
<reference evidence="1 2" key="1">
    <citation type="submission" date="2021-03" db="EMBL/GenBank/DDBJ databases">
        <title>Sequencing the genomes of 1000 actinobacteria strains.</title>
        <authorList>
            <person name="Klenk H.-P."/>
        </authorList>
    </citation>
    <scope>NUCLEOTIDE SEQUENCE [LARGE SCALE GENOMIC DNA]</scope>
    <source>
        <strain evidence="1 2">DSM 18824</strain>
    </source>
</reference>
<dbReference type="Pfam" id="PF03243">
    <property type="entry name" value="MerB"/>
    <property type="match status" value="1"/>
</dbReference>
<dbReference type="Gene3D" id="3.30.450.410">
    <property type="match status" value="1"/>
</dbReference>
<dbReference type="EC" id="4.99.1.2" evidence="1"/>
<protein>
    <submittedName>
        <fullName evidence="1">Alkylmercury lyase</fullName>
        <ecNumber evidence="1">4.99.1.2</ecNumber>
    </submittedName>
</protein>
<keyword evidence="2" id="KW-1185">Reference proteome</keyword>
<dbReference type="Proteomes" id="UP000755585">
    <property type="component" value="Unassembled WGS sequence"/>
</dbReference>